<comment type="caution">
    <text evidence="1">The sequence shown here is derived from an EMBL/GenBank/DDBJ whole genome shotgun (WGS) entry which is preliminary data.</text>
</comment>
<reference evidence="1 2" key="1">
    <citation type="submission" date="2021-04" db="EMBL/GenBank/DDBJ databases">
        <title>Draft genome sequence of Paenibacillus cisolokensis, LC2-13A.</title>
        <authorList>
            <person name="Uke A."/>
            <person name="Chhe C."/>
            <person name="Baramee S."/>
            <person name="Kosugi A."/>
        </authorList>
    </citation>
    <scope>NUCLEOTIDE SEQUENCE [LARGE SCALE GENOMIC DNA]</scope>
    <source>
        <strain evidence="1 2">LC2-13A</strain>
    </source>
</reference>
<sequence length="120" mass="13782">MEIKNLGTVRGGANSYARFFLHIETPDGDKTPRDELKAIFELWDEEFGMTGKPWCGWCYRVNTRREFAVVPAIIRKAVRVGYTVSTSMWDVGPKGLVKMNEDPATFWQIVALAQAYYDQR</sequence>
<accession>A0ABQ4N709</accession>
<name>A0ABQ4N709_9BACL</name>
<protein>
    <submittedName>
        <fullName evidence="1">Uncharacterized protein</fullName>
    </submittedName>
</protein>
<dbReference type="RefSeq" id="WP_213528775.1">
    <property type="nucleotide sequence ID" value="NZ_BOVJ01000068.1"/>
</dbReference>
<dbReference type="EMBL" id="BOVJ01000068">
    <property type="protein sequence ID" value="GIQ63691.1"/>
    <property type="molecule type" value="Genomic_DNA"/>
</dbReference>
<proteinExistence type="predicted"/>
<gene>
    <name evidence="1" type="ORF">PACILC2_22590</name>
</gene>
<dbReference type="Proteomes" id="UP000680304">
    <property type="component" value="Unassembled WGS sequence"/>
</dbReference>
<evidence type="ECO:0000313" key="1">
    <source>
        <dbReference type="EMBL" id="GIQ63691.1"/>
    </source>
</evidence>
<organism evidence="1 2">
    <name type="scientific">Paenibacillus cisolokensis</name>
    <dbReference type="NCBI Taxonomy" id="1658519"/>
    <lineage>
        <taxon>Bacteria</taxon>
        <taxon>Bacillati</taxon>
        <taxon>Bacillota</taxon>
        <taxon>Bacilli</taxon>
        <taxon>Bacillales</taxon>
        <taxon>Paenibacillaceae</taxon>
        <taxon>Paenibacillus</taxon>
    </lineage>
</organism>
<evidence type="ECO:0000313" key="2">
    <source>
        <dbReference type="Proteomes" id="UP000680304"/>
    </source>
</evidence>
<keyword evidence="2" id="KW-1185">Reference proteome</keyword>